<sequence length="182" mass="22014">MGKKISVKLPNDFRNSLFFEGLSEITVTIHDDLEENLAQSPFIYDLCDRNEIKLPMKPWNNWKTSIPYLLKYWKKLDQSIQESFQNRKGKADRHKMLQSLSFYMLFIHWLNNQPVQTLSFQPLSQFNYKPVNVEERLKFIMKKPEQYHSFIQLQQLFHETEKLFHKRKALDKLKKIAMTNDW</sequence>
<accession>A0ABT9VKR6</accession>
<evidence type="ECO:0000259" key="1">
    <source>
        <dbReference type="Pfam" id="PF21747"/>
    </source>
</evidence>
<dbReference type="Proteomes" id="UP001225646">
    <property type="component" value="Unassembled WGS sequence"/>
</dbReference>
<dbReference type="Pfam" id="PF21747">
    <property type="entry name" value="YpoC"/>
    <property type="match status" value="1"/>
</dbReference>
<reference evidence="2 3" key="1">
    <citation type="submission" date="2023-07" db="EMBL/GenBank/DDBJ databases">
        <title>Genomic Encyclopedia of Type Strains, Phase IV (KMG-IV): sequencing the most valuable type-strain genomes for metagenomic binning, comparative biology and taxonomic classification.</title>
        <authorList>
            <person name="Goeker M."/>
        </authorList>
    </citation>
    <scope>NUCLEOTIDE SEQUENCE [LARGE SCALE GENOMIC DNA]</scope>
    <source>
        <strain evidence="2 3">DSM 19092</strain>
    </source>
</reference>
<evidence type="ECO:0000313" key="2">
    <source>
        <dbReference type="EMBL" id="MDQ0161574.1"/>
    </source>
</evidence>
<feature type="domain" description="YpoC-like" evidence="1">
    <location>
        <begin position="64"/>
        <end position="171"/>
    </location>
</feature>
<name>A0ABT9VKR6_9BACI</name>
<dbReference type="EMBL" id="JAUSTR010000001">
    <property type="protein sequence ID" value="MDQ0161574.1"/>
    <property type="molecule type" value="Genomic_DNA"/>
</dbReference>
<dbReference type="InterPro" id="IPR048427">
    <property type="entry name" value="YpoC"/>
</dbReference>
<comment type="caution">
    <text evidence="2">The sequence shown here is derived from an EMBL/GenBank/DDBJ whole genome shotgun (WGS) entry which is preliminary data.</text>
</comment>
<protein>
    <recommendedName>
        <fullName evidence="1">YpoC-like domain-containing protein</fullName>
    </recommendedName>
</protein>
<gene>
    <name evidence="2" type="ORF">J2S06_000644</name>
</gene>
<keyword evidence="3" id="KW-1185">Reference proteome</keyword>
<evidence type="ECO:0000313" key="3">
    <source>
        <dbReference type="Proteomes" id="UP001225646"/>
    </source>
</evidence>
<proteinExistence type="predicted"/>
<dbReference type="RefSeq" id="WP_419151268.1">
    <property type="nucleotide sequence ID" value="NZ_JAUSTR010000001.1"/>
</dbReference>
<organism evidence="2 3">
    <name type="scientific">Aeribacillus alveayuensis</name>
    <dbReference type="NCBI Taxonomy" id="279215"/>
    <lineage>
        <taxon>Bacteria</taxon>
        <taxon>Bacillati</taxon>
        <taxon>Bacillota</taxon>
        <taxon>Bacilli</taxon>
        <taxon>Bacillales</taxon>
        <taxon>Bacillaceae</taxon>
        <taxon>Aeribacillus</taxon>
    </lineage>
</organism>